<dbReference type="InterPro" id="IPR028325">
    <property type="entry name" value="VG_K_chnl"/>
</dbReference>
<feature type="transmembrane region" description="Helical" evidence="12">
    <location>
        <begin position="212"/>
        <end position="237"/>
    </location>
</feature>
<dbReference type="GO" id="GO:0008076">
    <property type="term" value="C:voltage-gated potassium channel complex"/>
    <property type="evidence" value="ECO:0007669"/>
    <property type="project" value="InterPro"/>
</dbReference>
<dbReference type="OrthoDB" id="9799090at2"/>
<evidence type="ECO:0000313" key="14">
    <source>
        <dbReference type="EMBL" id="PVY38729.1"/>
    </source>
</evidence>
<evidence type="ECO:0000256" key="12">
    <source>
        <dbReference type="SAM" id="Phobius"/>
    </source>
</evidence>
<dbReference type="Gene3D" id="1.20.120.350">
    <property type="entry name" value="Voltage-gated potassium channels. Chain C"/>
    <property type="match status" value="1"/>
</dbReference>
<reference evidence="14 15" key="1">
    <citation type="submission" date="2018-04" db="EMBL/GenBank/DDBJ databases">
        <title>Genomic Encyclopedia of Type Strains, Phase IV (KMG-IV): sequencing the most valuable type-strain genomes for metagenomic binning, comparative biology and taxonomic classification.</title>
        <authorList>
            <person name="Goeker M."/>
        </authorList>
    </citation>
    <scope>NUCLEOTIDE SEQUENCE [LARGE SCALE GENOMIC DNA]</scope>
    <source>
        <strain evidence="14 15">DSM 100231</strain>
    </source>
</reference>
<evidence type="ECO:0000256" key="2">
    <source>
        <dbReference type="ARBA" id="ARBA00022448"/>
    </source>
</evidence>
<dbReference type="PANTHER" id="PTHR11537:SF254">
    <property type="entry name" value="POTASSIUM VOLTAGE-GATED CHANNEL PROTEIN SHAB"/>
    <property type="match status" value="1"/>
</dbReference>
<sequence>MASQGSDILKRKLYSIIFEAETPAGKAFDVILLFMIVASVVVVSLESVVSLRRDYLHLFQALEWAFTILFTIEYLLRIYSSGKPLNYIFSFFGIIDFLAIIPTYLSLFILGSQYLLVIRVFRLLRIARVFRLTRFVNEGQVLSKALRASLTKITVFLGVVLMMVIVVGALMYVIEGRQSGYTSIPKSIYWAIVTLTTVGFGDITPVTPLGQFLASLLMITGYGIIAVPTGIVSVELANAERMNTNTRVCPNCHKEGHAPTANFCDNCGYELHRKQEAVGNPA</sequence>
<keyword evidence="11 14" id="KW-0407">Ion channel</keyword>
<feature type="domain" description="Ion transport" evidence="13">
    <location>
        <begin position="26"/>
        <end position="240"/>
    </location>
</feature>
<feature type="transmembrane region" description="Helical" evidence="12">
    <location>
        <begin position="88"/>
        <end position="110"/>
    </location>
</feature>
<keyword evidence="3" id="KW-0633">Potassium transport</keyword>
<dbReference type="GO" id="GO:0001508">
    <property type="term" value="P:action potential"/>
    <property type="evidence" value="ECO:0007669"/>
    <property type="project" value="TreeGrafter"/>
</dbReference>
<keyword evidence="15" id="KW-1185">Reference proteome</keyword>
<comment type="caution">
    <text evidence="14">The sequence shown here is derived from an EMBL/GenBank/DDBJ whole genome shotgun (WGS) entry which is preliminary data.</text>
</comment>
<keyword evidence="7" id="KW-0630">Potassium</keyword>
<keyword evidence="6" id="KW-0851">Voltage-gated channel</keyword>
<keyword evidence="5" id="KW-0631">Potassium channel</keyword>
<feature type="transmembrane region" description="Helical" evidence="12">
    <location>
        <begin position="153"/>
        <end position="175"/>
    </location>
</feature>
<evidence type="ECO:0000256" key="3">
    <source>
        <dbReference type="ARBA" id="ARBA00022538"/>
    </source>
</evidence>
<dbReference type="GO" id="GO:0005249">
    <property type="term" value="F:voltage-gated potassium channel activity"/>
    <property type="evidence" value="ECO:0007669"/>
    <property type="project" value="InterPro"/>
</dbReference>
<dbReference type="InterPro" id="IPR027359">
    <property type="entry name" value="Volt_channel_dom_sf"/>
</dbReference>
<evidence type="ECO:0000259" key="13">
    <source>
        <dbReference type="Pfam" id="PF00520"/>
    </source>
</evidence>
<feature type="transmembrane region" description="Helical" evidence="12">
    <location>
        <begin position="55"/>
        <end position="76"/>
    </location>
</feature>
<evidence type="ECO:0000256" key="4">
    <source>
        <dbReference type="ARBA" id="ARBA00022692"/>
    </source>
</evidence>
<evidence type="ECO:0000256" key="9">
    <source>
        <dbReference type="ARBA" id="ARBA00023065"/>
    </source>
</evidence>
<evidence type="ECO:0000256" key="10">
    <source>
        <dbReference type="ARBA" id="ARBA00023136"/>
    </source>
</evidence>
<evidence type="ECO:0000256" key="1">
    <source>
        <dbReference type="ARBA" id="ARBA00004141"/>
    </source>
</evidence>
<keyword evidence="4 12" id="KW-0812">Transmembrane</keyword>
<dbReference type="SUPFAM" id="SSF81324">
    <property type="entry name" value="Voltage-gated potassium channels"/>
    <property type="match status" value="1"/>
</dbReference>
<dbReference type="RefSeq" id="WP_116544791.1">
    <property type="nucleotide sequence ID" value="NZ_QEKI01000015.1"/>
</dbReference>
<evidence type="ECO:0000256" key="7">
    <source>
        <dbReference type="ARBA" id="ARBA00022958"/>
    </source>
</evidence>
<dbReference type="Gene3D" id="1.10.287.70">
    <property type="match status" value="1"/>
</dbReference>
<keyword evidence="9" id="KW-0406">Ion transport</keyword>
<evidence type="ECO:0000256" key="11">
    <source>
        <dbReference type="ARBA" id="ARBA00023303"/>
    </source>
</evidence>
<gene>
    <name evidence="14" type="ORF">C8E01_11566</name>
</gene>
<protein>
    <submittedName>
        <fullName evidence="14">Voltage-gated potassium channel</fullName>
    </submittedName>
</protein>
<dbReference type="AlphaFoldDB" id="A0A2U1AQM4"/>
<dbReference type="PANTHER" id="PTHR11537">
    <property type="entry name" value="VOLTAGE-GATED POTASSIUM CHANNEL"/>
    <property type="match status" value="1"/>
</dbReference>
<proteinExistence type="predicted"/>
<evidence type="ECO:0000256" key="6">
    <source>
        <dbReference type="ARBA" id="ARBA00022882"/>
    </source>
</evidence>
<evidence type="ECO:0000313" key="15">
    <source>
        <dbReference type="Proteomes" id="UP000245466"/>
    </source>
</evidence>
<keyword evidence="8 12" id="KW-1133">Transmembrane helix</keyword>
<keyword evidence="10 12" id="KW-0472">Membrane</keyword>
<dbReference type="Pfam" id="PF00520">
    <property type="entry name" value="Ion_trans"/>
    <property type="match status" value="1"/>
</dbReference>
<dbReference type="InterPro" id="IPR005821">
    <property type="entry name" value="Ion_trans_dom"/>
</dbReference>
<keyword evidence="2" id="KW-0813">Transport</keyword>
<comment type="subcellular location">
    <subcellularLocation>
        <location evidence="1">Membrane</location>
        <topology evidence="1">Multi-pass membrane protein</topology>
    </subcellularLocation>
</comment>
<evidence type="ECO:0000256" key="5">
    <source>
        <dbReference type="ARBA" id="ARBA00022826"/>
    </source>
</evidence>
<dbReference type="EMBL" id="QEKI01000015">
    <property type="protein sequence ID" value="PVY38729.1"/>
    <property type="molecule type" value="Genomic_DNA"/>
</dbReference>
<accession>A0A2U1AQM4</accession>
<dbReference type="PRINTS" id="PR00169">
    <property type="entry name" value="KCHANNEL"/>
</dbReference>
<evidence type="ECO:0000256" key="8">
    <source>
        <dbReference type="ARBA" id="ARBA00022989"/>
    </source>
</evidence>
<organism evidence="14 15">
    <name type="scientific">Pontibacter virosus</name>
    <dbReference type="NCBI Taxonomy" id="1765052"/>
    <lineage>
        <taxon>Bacteria</taxon>
        <taxon>Pseudomonadati</taxon>
        <taxon>Bacteroidota</taxon>
        <taxon>Cytophagia</taxon>
        <taxon>Cytophagales</taxon>
        <taxon>Hymenobacteraceae</taxon>
        <taxon>Pontibacter</taxon>
    </lineage>
</organism>
<feature type="transmembrane region" description="Helical" evidence="12">
    <location>
        <begin position="30"/>
        <end position="49"/>
    </location>
</feature>
<dbReference type="Proteomes" id="UP000245466">
    <property type="component" value="Unassembled WGS sequence"/>
</dbReference>
<name>A0A2U1AQM4_9BACT</name>